<dbReference type="PANTHER" id="PTHR30595">
    <property type="entry name" value="GLPR-RELATED TRANSCRIPTIONAL REPRESSOR"/>
    <property type="match status" value="1"/>
</dbReference>
<dbReference type="InterPro" id="IPR038461">
    <property type="entry name" value="Schlafen_AlbA_2_dom_sf"/>
</dbReference>
<dbReference type="GO" id="GO:0003677">
    <property type="term" value="F:DNA binding"/>
    <property type="evidence" value="ECO:0007669"/>
    <property type="project" value="UniProtKB-KW"/>
</dbReference>
<evidence type="ECO:0000259" key="1">
    <source>
        <dbReference type="Pfam" id="PF04326"/>
    </source>
</evidence>
<dbReference type="EMBL" id="PTJC01000005">
    <property type="protein sequence ID" value="PPK87866.1"/>
    <property type="molecule type" value="Genomic_DNA"/>
</dbReference>
<name>A0A2S6I8N8_9BACT</name>
<dbReference type="AlphaFoldDB" id="A0A2S6I8N8"/>
<dbReference type="Pfam" id="PF04326">
    <property type="entry name" value="SLFN_AlbA_2"/>
    <property type="match status" value="1"/>
</dbReference>
<protein>
    <submittedName>
        <fullName evidence="2">Putative DNA-binding protein</fullName>
    </submittedName>
</protein>
<evidence type="ECO:0000313" key="3">
    <source>
        <dbReference type="Proteomes" id="UP000237662"/>
    </source>
</evidence>
<accession>A0A2S6I8N8</accession>
<evidence type="ECO:0000313" key="2">
    <source>
        <dbReference type="EMBL" id="PPK87866.1"/>
    </source>
</evidence>
<keyword evidence="2" id="KW-0238">DNA-binding</keyword>
<organism evidence="2 3">
    <name type="scientific">Neolewinella xylanilytica</name>
    <dbReference type="NCBI Taxonomy" id="1514080"/>
    <lineage>
        <taxon>Bacteria</taxon>
        <taxon>Pseudomonadati</taxon>
        <taxon>Bacteroidota</taxon>
        <taxon>Saprospiria</taxon>
        <taxon>Saprospirales</taxon>
        <taxon>Lewinellaceae</taxon>
        <taxon>Neolewinella</taxon>
    </lineage>
</organism>
<dbReference type="Gene3D" id="3.30.950.30">
    <property type="entry name" value="Schlafen, AAA domain"/>
    <property type="match status" value="1"/>
</dbReference>
<reference evidence="2 3" key="1">
    <citation type="submission" date="2018-02" db="EMBL/GenBank/DDBJ databases">
        <title>Genomic Encyclopedia of Archaeal and Bacterial Type Strains, Phase II (KMG-II): from individual species to whole genera.</title>
        <authorList>
            <person name="Goeker M."/>
        </authorList>
    </citation>
    <scope>NUCLEOTIDE SEQUENCE [LARGE SCALE GENOMIC DNA]</scope>
    <source>
        <strain evidence="2 3">DSM 29526</strain>
    </source>
</reference>
<keyword evidence="3" id="KW-1185">Reference proteome</keyword>
<comment type="caution">
    <text evidence="2">The sequence shown here is derived from an EMBL/GenBank/DDBJ whole genome shotgun (WGS) entry which is preliminary data.</text>
</comment>
<sequence>MEQIGTPEGHKLEYKAVLPPPKALAKLIASFANADGGQIILGVTKKNGKPESVGISREFKVSTILSRAVGFLTPPPTLKKRYIKTDGKNIIVIGVEKSNNVISTVEGEIYTRNGKEIYLKSSSKSESPKSPLLKPLMQNLSIKNIGGTQALAEFNNHLRSVIDIIDSVFETYFISDVEVPAHSQNGKVLTRLVFSSIADNFEVYMSNILYEIYLSKPETLKSEENVTVREILSCQDLQEFVEYWARKKIGKLQKGSVKGFIEENKQIKHLKVLTNSDVNELEMILQIRHVFIHSNGVVDEKFVRYFSSYSINDVFELSLKEMFAYISKLVNNVNKIDLASKLKFDLGEV</sequence>
<dbReference type="PANTHER" id="PTHR30595:SF6">
    <property type="entry name" value="SCHLAFEN ALBA-2 DOMAIN-CONTAINING PROTEIN"/>
    <property type="match status" value="1"/>
</dbReference>
<dbReference type="Proteomes" id="UP000237662">
    <property type="component" value="Unassembled WGS sequence"/>
</dbReference>
<gene>
    <name evidence="2" type="ORF">CLV84_0820</name>
</gene>
<dbReference type="RefSeq" id="WP_170067559.1">
    <property type="nucleotide sequence ID" value="NZ_PTJC01000005.1"/>
</dbReference>
<proteinExistence type="predicted"/>
<feature type="domain" description="Schlafen AlbA-2" evidence="1">
    <location>
        <begin position="8"/>
        <end position="117"/>
    </location>
</feature>
<dbReference type="InterPro" id="IPR007421">
    <property type="entry name" value="Schlafen_AlbA_2_dom"/>
</dbReference>